<organism evidence="3 4">
    <name type="scientific">Heligmosomoides polygyrus</name>
    <name type="common">Parasitic roundworm</name>
    <dbReference type="NCBI Taxonomy" id="6339"/>
    <lineage>
        <taxon>Eukaryota</taxon>
        <taxon>Metazoa</taxon>
        <taxon>Ecdysozoa</taxon>
        <taxon>Nematoda</taxon>
        <taxon>Chromadorea</taxon>
        <taxon>Rhabditida</taxon>
        <taxon>Rhabditina</taxon>
        <taxon>Rhabditomorpha</taxon>
        <taxon>Strongyloidea</taxon>
        <taxon>Heligmosomidae</taxon>
        <taxon>Heligmosomoides</taxon>
    </lineage>
</organism>
<accession>A0A3P8CRR5</accession>
<keyword evidence="3" id="KW-1185">Reference proteome</keyword>
<dbReference type="EMBL" id="UZAH01034393">
    <property type="protein sequence ID" value="VDP34911.1"/>
    <property type="molecule type" value="Genomic_DNA"/>
</dbReference>
<accession>A0A183GJH6</accession>
<reference evidence="2 3" key="1">
    <citation type="submission" date="2018-11" db="EMBL/GenBank/DDBJ databases">
        <authorList>
            <consortium name="Pathogen Informatics"/>
        </authorList>
    </citation>
    <scope>NUCLEOTIDE SEQUENCE [LARGE SCALE GENOMIC DNA]</scope>
</reference>
<evidence type="ECO:0000313" key="3">
    <source>
        <dbReference type="Proteomes" id="UP000050761"/>
    </source>
</evidence>
<gene>
    <name evidence="2" type="ORF">HPBE_LOCUS22824</name>
</gene>
<feature type="region of interest" description="Disordered" evidence="1">
    <location>
        <begin position="22"/>
        <end position="83"/>
    </location>
</feature>
<protein>
    <submittedName>
        <fullName evidence="4">ATP-binding protein</fullName>
    </submittedName>
</protein>
<dbReference type="Proteomes" id="UP000050761">
    <property type="component" value="Unassembled WGS sequence"/>
</dbReference>
<name>A0A183GJH6_HELPZ</name>
<feature type="compositionally biased region" description="Basic and acidic residues" evidence="1">
    <location>
        <begin position="55"/>
        <end position="64"/>
    </location>
</feature>
<sequence>MTKSDPLAGSFDVPSLRNMYVVDSDTESSLGSKNDSDVEDHPSDFENEGGLQAEPDEHEKEPDGRQPPAPARYNPWLEEDLPD</sequence>
<dbReference type="WBParaSite" id="HPBE_0002282501-mRNA-1">
    <property type="protein sequence ID" value="HPBE_0002282501-mRNA-1"/>
    <property type="gene ID" value="HPBE_0002282501"/>
</dbReference>
<evidence type="ECO:0000313" key="2">
    <source>
        <dbReference type="EMBL" id="VDP34911.1"/>
    </source>
</evidence>
<proteinExistence type="predicted"/>
<dbReference type="AlphaFoldDB" id="A0A183GJH6"/>
<evidence type="ECO:0000256" key="1">
    <source>
        <dbReference type="SAM" id="MobiDB-lite"/>
    </source>
</evidence>
<evidence type="ECO:0000313" key="4">
    <source>
        <dbReference type="WBParaSite" id="HPBE_0002282501-mRNA-1"/>
    </source>
</evidence>
<feature type="compositionally biased region" description="Basic and acidic residues" evidence="1">
    <location>
        <begin position="34"/>
        <end position="44"/>
    </location>
</feature>
<reference evidence="4" key="2">
    <citation type="submission" date="2019-09" db="UniProtKB">
        <authorList>
            <consortium name="WormBaseParasite"/>
        </authorList>
    </citation>
    <scope>IDENTIFICATION</scope>
</reference>